<sequence>MLLTVTIELRFAVNTYSFHSNVSAFNSRSRQLLLVISFMNHSSNRSQQSRSASSFTHQDPQLTQV</sequence>
<dbReference type="STRING" id="1850517.A8708_03460"/>
<feature type="compositionally biased region" description="Low complexity" evidence="1">
    <location>
        <begin position="43"/>
        <end position="54"/>
    </location>
</feature>
<organism evidence="2 3">
    <name type="scientific">Paenibacillus oryzisoli</name>
    <dbReference type="NCBI Taxonomy" id="1850517"/>
    <lineage>
        <taxon>Bacteria</taxon>
        <taxon>Bacillati</taxon>
        <taxon>Bacillota</taxon>
        <taxon>Bacilli</taxon>
        <taxon>Bacillales</taxon>
        <taxon>Paenibacillaceae</taxon>
        <taxon>Paenibacillus</taxon>
    </lineage>
</organism>
<evidence type="ECO:0000313" key="3">
    <source>
        <dbReference type="Proteomes" id="UP000078454"/>
    </source>
</evidence>
<evidence type="ECO:0000313" key="2">
    <source>
        <dbReference type="EMBL" id="OAS15654.1"/>
    </source>
</evidence>
<evidence type="ECO:0000256" key="1">
    <source>
        <dbReference type="SAM" id="MobiDB-lite"/>
    </source>
</evidence>
<proteinExistence type="predicted"/>
<dbReference type="RefSeq" id="WP_068667930.1">
    <property type="nucleotide sequence ID" value="NZ_LYPB01000081.1"/>
</dbReference>
<feature type="region of interest" description="Disordered" evidence="1">
    <location>
        <begin position="43"/>
        <end position="65"/>
    </location>
</feature>
<accession>A0A198A2G0</accession>
<comment type="caution">
    <text evidence="2">The sequence shown here is derived from an EMBL/GenBank/DDBJ whole genome shotgun (WGS) entry which is preliminary data.</text>
</comment>
<feature type="compositionally biased region" description="Polar residues" evidence="1">
    <location>
        <begin position="55"/>
        <end position="65"/>
    </location>
</feature>
<protein>
    <submittedName>
        <fullName evidence="2">Uncharacterized protein</fullName>
    </submittedName>
</protein>
<reference evidence="2 3" key="1">
    <citation type="submission" date="2016-05" db="EMBL/GenBank/DDBJ databases">
        <title>Paenibacillus sp. 1ZS3-15 nov., isolated from the rhizosphere soil.</title>
        <authorList>
            <person name="Zhang X.X."/>
            <person name="Zhang J."/>
        </authorList>
    </citation>
    <scope>NUCLEOTIDE SEQUENCE [LARGE SCALE GENOMIC DNA]</scope>
    <source>
        <strain evidence="2 3">1ZS3-15</strain>
    </source>
</reference>
<dbReference type="AlphaFoldDB" id="A0A198A2G0"/>
<gene>
    <name evidence="2" type="ORF">A8708_03460</name>
</gene>
<dbReference type="EMBL" id="LYPB01000081">
    <property type="protein sequence ID" value="OAS15654.1"/>
    <property type="molecule type" value="Genomic_DNA"/>
</dbReference>
<name>A0A198A2G0_9BACL</name>
<dbReference type="Proteomes" id="UP000078454">
    <property type="component" value="Unassembled WGS sequence"/>
</dbReference>
<keyword evidence="3" id="KW-1185">Reference proteome</keyword>